<evidence type="ECO:0000313" key="5">
    <source>
        <dbReference type="EMBL" id="RMZ54004.1"/>
    </source>
</evidence>
<dbReference type="InterPro" id="IPR013866">
    <property type="entry name" value="Sphingolipid_d4-desaturase_N"/>
</dbReference>
<dbReference type="AlphaFoldDB" id="A0A1D2AE76"/>
<dbReference type="GO" id="GO:0042284">
    <property type="term" value="F:sphingolipid delta-4 desaturase activity"/>
    <property type="evidence" value="ECO:0007669"/>
    <property type="project" value="TreeGrafter"/>
</dbReference>
<feature type="transmembrane region" description="Helical" evidence="2">
    <location>
        <begin position="47"/>
        <end position="65"/>
    </location>
</feature>
<reference evidence="5" key="3">
    <citation type="submission" date="2018-10" db="EMBL/GenBank/DDBJ databases">
        <authorList>
            <person name="Hovde B."/>
            <person name="Zhang X."/>
        </authorList>
    </citation>
    <scope>NUCLEOTIDE SEQUENCE [LARGE SCALE GENOMIC DNA]</scope>
    <source>
        <strain evidence="5">UTEX 25</strain>
    </source>
</reference>
<sequence>MVDLGLDQPDAQRFLWAGNGEPHAMRRRLILAKYGPEVRKLYGYDHATAWQVIGVMLLQVYMAWLVKDWSWGAVLVASYFISGTANQNLFSAQHEISHFLAFRRPLYNKILALASNMVLVVPVAVKFREYHHDHHLFLGIDGGDVDLPTVLEVGAVGSLAAKLAWGLVYLCIYGLRPLIVRPKPPSAADAVNWATTLGFDLALLYFWGLKPVAYLLIGSLIGGSLLHPMGGHLLAEHYMFEKGQETYSYYGPMNALTYNVGYHNEHHDFPQIPHTRLHKLRRIAPEFYEPMYQHHSWCWVLWAFFADEKVGPWLRVHRLRKEGAAPTNTRFSEYGGLYAVWRRLACSDPEPFAPGVAGEAGPGAPAGTPAAEKPTPAPVLKERPTAAQPVLGGLAEKPALTRRSAAMAHGRNGSSEENAPPPTSR</sequence>
<name>A0A1D2AE76_AUXPR</name>
<feature type="region of interest" description="Disordered" evidence="1">
    <location>
        <begin position="355"/>
        <end position="425"/>
    </location>
</feature>
<reference evidence="4" key="1">
    <citation type="submission" date="2015-08" db="EMBL/GenBank/DDBJ databases">
        <authorList>
            <person name="Babu N.S."/>
            <person name="Beckwith C.J."/>
            <person name="Beseler K.G."/>
            <person name="Brison A."/>
            <person name="Carone J.V."/>
            <person name="Caskin T.P."/>
            <person name="Diamond M."/>
            <person name="Durham M.E."/>
            <person name="Foxe J.M."/>
            <person name="Go M."/>
            <person name="Henderson B.A."/>
            <person name="Jones I.B."/>
            <person name="McGettigan J.A."/>
            <person name="Micheletti S.J."/>
            <person name="Nasrallah M.E."/>
            <person name="Ortiz D."/>
            <person name="Piller C.R."/>
            <person name="Privatt S.R."/>
            <person name="Schneider S.L."/>
            <person name="Sharp S."/>
            <person name="Smith T.C."/>
            <person name="Stanton J.D."/>
            <person name="Ullery H.E."/>
            <person name="Wilson R.J."/>
            <person name="Serrano M.G."/>
            <person name="Buck G."/>
            <person name="Lee V."/>
            <person name="Wang Y."/>
            <person name="Carvalho R."/>
            <person name="Voegtly L."/>
            <person name="Shi R."/>
            <person name="Duckworth R."/>
            <person name="Johnson A."/>
            <person name="Loviza R."/>
            <person name="Walstead R."/>
            <person name="Shah Z."/>
            <person name="Kiflezghi M."/>
            <person name="Wade K."/>
            <person name="Ball S.L."/>
            <person name="Bradley K.W."/>
            <person name="Asai D.J."/>
            <person name="Bowman C.A."/>
            <person name="Russell D.A."/>
            <person name="Pope W.H."/>
            <person name="Jacobs-Sera D."/>
            <person name="Hendrix R.W."/>
            <person name="Hatfull G.F."/>
        </authorList>
    </citation>
    <scope>NUCLEOTIDE SEQUENCE</scope>
</reference>
<dbReference type="Pfam" id="PF00487">
    <property type="entry name" value="FA_desaturase"/>
    <property type="match status" value="1"/>
</dbReference>
<gene>
    <name evidence="5" type="ORF">APUTEX25_002581</name>
    <name evidence="4" type="ORF">g.16071</name>
</gene>
<feature type="transmembrane region" description="Helical" evidence="2">
    <location>
        <begin position="110"/>
        <end position="127"/>
    </location>
</feature>
<accession>A0A1D2AE76</accession>
<evidence type="ECO:0000256" key="2">
    <source>
        <dbReference type="SAM" id="Phobius"/>
    </source>
</evidence>
<keyword evidence="2" id="KW-0472">Membrane</keyword>
<dbReference type="Pfam" id="PF08557">
    <property type="entry name" value="Lipid_DES"/>
    <property type="match status" value="1"/>
</dbReference>
<dbReference type="GO" id="GO:0046513">
    <property type="term" value="P:ceramide biosynthetic process"/>
    <property type="evidence" value="ECO:0007669"/>
    <property type="project" value="TreeGrafter"/>
</dbReference>
<evidence type="ECO:0000256" key="1">
    <source>
        <dbReference type="SAM" id="MobiDB-lite"/>
    </source>
</evidence>
<protein>
    <recommendedName>
        <fullName evidence="3">Sphingolipid delta4-desaturase N-terminal domain-containing protein</fullName>
    </recommendedName>
</protein>
<dbReference type="PANTHER" id="PTHR12879">
    <property type="entry name" value="SPHINGOLIPID DELTA 4 DESATURASE/C-4 HYDROXYLASE PROTEIN DES2"/>
    <property type="match status" value="1"/>
</dbReference>
<feature type="domain" description="Sphingolipid delta4-desaturase N-terminal" evidence="3">
    <location>
        <begin position="9"/>
        <end position="48"/>
    </location>
</feature>
<evidence type="ECO:0000313" key="4">
    <source>
        <dbReference type="EMBL" id="JAT77500.1"/>
    </source>
</evidence>
<dbReference type="PANTHER" id="PTHR12879:SF8">
    <property type="entry name" value="SPHINGOLIPID DELTA(4)-DESATURASE DES1"/>
    <property type="match status" value="1"/>
</dbReference>
<dbReference type="InterPro" id="IPR005804">
    <property type="entry name" value="FA_desaturase_dom"/>
</dbReference>
<reference evidence="5" key="4">
    <citation type="submission" date="2018-11" db="EMBL/GenBank/DDBJ databases">
        <title>Characterization of plant carbon substrate utilization by Auxenochlorella protothecoides.</title>
        <authorList>
            <person name="Vogler B.W."/>
            <person name="Starkenburg S.R."/>
            <person name="Sudasinghe N."/>
            <person name="Schambach J.Y."/>
            <person name="Rollin J.A."/>
            <person name="Pattathil S."/>
            <person name="Barry A.N."/>
        </authorList>
    </citation>
    <scope>NUCLEOTIDE SEQUENCE [LARGE SCALE GENOMIC DNA]</scope>
    <source>
        <strain evidence="5">UTEX 25</strain>
    </source>
</reference>
<proteinExistence type="predicted"/>
<dbReference type="EMBL" id="QOKY01000184">
    <property type="protein sequence ID" value="RMZ54004.1"/>
    <property type="molecule type" value="Genomic_DNA"/>
</dbReference>
<evidence type="ECO:0000259" key="3">
    <source>
        <dbReference type="SMART" id="SM01269"/>
    </source>
</evidence>
<feature type="compositionally biased region" description="Low complexity" evidence="1">
    <location>
        <begin position="355"/>
        <end position="374"/>
    </location>
</feature>
<dbReference type="SMART" id="SM01269">
    <property type="entry name" value="Lipid_DES"/>
    <property type="match status" value="1"/>
</dbReference>
<reference evidence="6" key="2">
    <citation type="journal article" date="2018" name="Algal Res.">
        <title>Characterization of plant carbon substrate utilization by Auxenochlorella protothecoides.</title>
        <authorList>
            <person name="Vogler B.W."/>
            <person name="Starkenburg S.R."/>
            <person name="Sudasinghe N."/>
            <person name="Schambach J.Y."/>
            <person name="Rollin J.A."/>
            <person name="Pattathil S."/>
            <person name="Barry A.N."/>
        </authorList>
    </citation>
    <scope>NUCLEOTIDE SEQUENCE [LARGE SCALE GENOMIC DNA]</scope>
    <source>
        <strain evidence="6">UTEX 25</strain>
    </source>
</reference>
<organism evidence="4">
    <name type="scientific">Auxenochlorella protothecoides</name>
    <name type="common">Green microalga</name>
    <name type="synonym">Chlorella protothecoides</name>
    <dbReference type="NCBI Taxonomy" id="3075"/>
    <lineage>
        <taxon>Eukaryota</taxon>
        <taxon>Viridiplantae</taxon>
        <taxon>Chlorophyta</taxon>
        <taxon>core chlorophytes</taxon>
        <taxon>Trebouxiophyceae</taxon>
        <taxon>Chlorellales</taxon>
        <taxon>Chlorellaceae</taxon>
        <taxon>Auxenochlorella</taxon>
    </lineage>
</organism>
<keyword evidence="2" id="KW-0812">Transmembrane</keyword>
<feature type="transmembrane region" description="Helical" evidence="2">
    <location>
        <begin position="153"/>
        <end position="175"/>
    </location>
</feature>
<keyword evidence="2" id="KW-1133">Transmembrane helix</keyword>
<dbReference type="GO" id="GO:0016020">
    <property type="term" value="C:membrane"/>
    <property type="evidence" value="ECO:0007669"/>
    <property type="project" value="GOC"/>
</dbReference>
<dbReference type="Proteomes" id="UP000279271">
    <property type="component" value="Unassembled WGS sequence"/>
</dbReference>
<evidence type="ECO:0000313" key="6">
    <source>
        <dbReference type="Proteomes" id="UP000279271"/>
    </source>
</evidence>
<dbReference type="EMBL" id="GDKF01001122">
    <property type="protein sequence ID" value="JAT77500.1"/>
    <property type="molecule type" value="Transcribed_RNA"/>
</dbReference>